<organism evidence="1">
    <name type="scientific">viral metagenome</name>
    <dbReference type="NCBI Taxonomy" id="1070528"/>
    <lineage>
        <taxon>unclassified sequences</taxon>
        <taxon>metagenomes</taxon>
        <taxon>organismal metagenomes</taxon>
    </lineage>
</organism>
<proteinExistence type="predicted"/>
<reference evidence="1" key="1">
    <citation type="journal article" date="2020" name="Nature">
        <title>Giant virus diversity and host interactions through global metagenomics.</title>
        <authorList>
            <person name="Schulz F."/>
            <person name="Roux S."/>
            <person name="Paez-Espino D."/>
            <person name="Jungbluth S."/>
            <person name="Walsh D.A."/>
            <person name="Denef V.J."/>
            <person name="McMahon K.D."/>
            <person name="Konstantinidis K.T."/>
            <person name="Eloe-Fadrosh E.A."/>
            <person name="Kyrpides N.C."/>
            <person name="Woyke T."/>
        </authorList>
    </citation>
    <scope>NUCLEOTIDE SEQUENCE</scope>
    <source>
        <strain evidence="1">GVMAG-M-3300009161-30</strain>
    </source>
</reference>
<accession>A0A6C0F021</accession>
<dbReference type="Pfam" id="PF19662">
    <property type="entry name" value="DUF6165"/>
    <property type="match status" value="1"/>
</dbReference>
<name>A0A6C0F021_9ZZZZ</name>
<sequence>METYSSTDVPPNLCHVPVSIGELFDKYTILQIKKERITHEQKLSMVEKELAYLKTYIDKYPLEPELVNELKEINEELWVIEDQIREKEKRCEFDEEFIELARRVYITNDKRSETKNKINSILKSELMDIKSYSQY</sequence>
<evidence type="ECO:0000313" key="1">
    <source>
        <dbReference type="EMBL" id="QHT32775.1"/>
    </source>
</evidence>
<dbReference type="EMBL" id="MN738948">
    <property type="protein sequence ID" value="QHT32775.1"/>
    <property type="molecule type" value="Genomic_DNA"/>
</dbReference>
<protein>
    <submittedName>
        <fullName evidence="1">Uncharacterized protein</fullName>
    </submittedName>
</protein>
<dbReference type="InterPro" id="IPR046163">
    <property type="entry name" value="DUF6165"/>
</dbReference>
<dbReference type="AlphaFoldDB" id="A0A6C0F021"/>